<comment type="caution">
    <text evidence="1">The sequence shown here is derived from an EMBL/GenBank/DDBJ whole genome shotgun (WGS) entry which is preliminary data.</text>
</comment>
<dbReference type="Proteomes" id="UP001243717">
    <property type="component" value="Unassembled WGS sequence"/>
</dbReference>
<evidence type="ECO:0000313" key="2">
    <source>
        <dbReference type="Proteomes" id="UP001243717"/>
    </source>
</evidence>
<sequence>MIKLRSGLKRFGLLCWISPYLLSSLWAQDMLDGSALITSRSGQVTVTSSAGQRISAKARDTLAPTGIQISTQANAHFILTLSNGVALALDAQTTLKCLHYTQRPFDKAAQDLGPEPSISKLNLQLLEGQLAVASNRLSPLSELRLQLPEGELQLHKGTCLIKINTTGLTITSIEGNLTYYYPNSQEREFIAAPSSVRISTQSMARQQIAESTTIESLDTHDLKLSQAAQHASKRVTFLPNDTINTAPEPMLIVPSEYFTQPDFRPYQFKH</sequence>
<proteinExistence type="predicted"/>
<gene>
    <name evidence="1" type="ORF">QEH59_09090</name>
</gene>
<keyword evidence="2" id="KW-1185">Reference proteome</keyword>
<evidence type="ECO:0000313" key="1">
    <source>
        <dbReference type="EMBL" id="MDQ8194579.1"/>
    </source>
</evidence>
<dbReference type="RefSeq" id="WP_308985047.1">
    <property type="nucleotide sequence ID" value="NZ_JARXIC010000012.1"/>
</dbReference>
<organism evidence="1 2">
    <name type="scientific">Thalassobacterium sedimentorum</name>
    <dbReference type="NCBI Taxonomy" id="3041258"/>
    <lineage>
        <taxon>Bacteria</taxon>
        <taxon>Pseudomonadati</taxon>
        <taxon>Verrucomicrobiota</taxon>
        <taxon>Opitutia</taxon>
        <taxon>Puniceicoccales</taxon>
        <taxon>Coraliomargaritaceae</taxon>
        <taxon>Thalassobacterium</taxon>
    </lineage>
</organism>
<protein>
    <recommendedName>
        <fullName evidence="3">FecR protein domain-containing protein</fullName>
    </recommendedName>
</protein>
<evidence type="ECO:0008006" key="3">
    <source>
        <dbReference type="Google" id="ProtNLM"/>
    </source>
</evidence>
<accession>A0ABU1AIK9</accession>
<dbReference type="EMBL" id="JARXIC010000012">
    <property type="protein sequence ID" value="MDQ8194579.1"/>
    <property type="molecule type" value="Genomic_DNA"/>
</dbReference>
<reference evidence="1 2" key="1">
    <citation type="submission" date="2023-04" db="EMBL/GenBank/DDBJ databases">
        <title>A novel bacteria isolated from coastal sediment.</title>
        <authorList>
            <person name="Liu X.-J."/>
            <person name="Du Z.-J."/>
        </authorList>
    </citation>
    <scope>NUCLEOTIDE SEQUENCE [LARGE SCALE GENOMIC DNA]</scope>
    <source>
        <strain evidence="1 2">SDUM461004</strain>
    </source>
</reference>
<name>A0ABU1AIK9_9BACT</name>